<gene>
    <name evidence="2" type="ORF">EKG83_45750</name>
</gene>
<organism evidence="2 3">
    <name type="scientific">Saccharothrix syringae</name>
    <name type="common">Nocardiopsis syringae</name>
    <dbReference type="NCBI Taxonomy" id="103733"/>
    <lineage>
        <taxon>Bacteria</taxon>
        <taxon>Bacillati</taxon>
        <taxon>Actinomycetota</taxon>
        <taxon>Actinomycetes</taxon>
        <taxon>Pseudonocardiales</taxon>
        <taxon>Pseudonocardiaceae</taxon>
        <taxon>Saccharothrix</taxon>
    </lineage>
</organism>
<dbReference type="KEGG" id="ssyi:EKG83_45750"/>
<proteinExistence type="predicted"/>
<evidence type="ECO:0000313" key="3">
    <source>
        <dbReference type="Proteomes" id="UP000325787"/>
    </source>
</evidence>
<protein>
    <submittedName>
        <fullName evidence="2">Uncharacterized protein</fullName>
    </submittedName>
</protein>
<keyword evidence="1" id="KW-0472">Membrane</keyword>
<accession>A0A5Q0HC18</accession>
<dbReference type="EMBL" id="CP034550">
    <property type="protein sequence ID" value="QFZ23786.1"/>
    <property type="molecule type" value="Genomic_DNA"/>
</dbReference>
<keyword evidence="3" id="KW-1185">Reference proteome</keyword>
<dbReference type="RefSeq" id="WP_153278830.1">
    <property type="nucleotide sequence ID" value="NZ_CP034550.1"/>
</dbReference>
<feature type="transmembrane region" description="Helical" evidence="1">
    <location>
        <begin position="68"/>
        <end position="86"/>
    </location>
</feature>
<dbReference type="OrthoDB" id="3676177at2"/>
<keyword evidence="1" id="KW-1133">Transmembrane helix</keyword>
<feature type="transmembrane region" description="Helical" evidence="1">
    <location>
        <begin position="33"/>
        <end position="62"/>
    </location>
</feature>
<evidence type="ECO:0000256" key="1">
    <source>
        <dbReference type="SAM" id="Phobius"/>
    </source>
</evidence>
<dbReference type="AlphaFoldDB" id="A0A5Q0HC18"/>
<reference evidence="3" key="1">
    <citation type="journal article" date="2021" name="Curr. Microbiol.">
        <title>Complete genome of nocamycin-producing strain Saccharothrix syringae NRRL B-16468 reveals the biosynthetic potential for secondary metabolites.</title>
        <authorList>
            <person name="Mo X."/>
            <person name="Yang S."/>
        </authorList>
    </citation>
    <scope>NUCLEOTIDE SEQUENCE [LARGE SCALE GENOMIC DNA]</scope>
    <source>
        <strain evidence="3">ATCC 51364 / DSM 43886 / JCM 6844 / KCTC 9398 / NBRC 14523 / NRRL B-16468 / INA 2240</strain>
    </source>
</reference>
<dbReference type="Proteomes" id="UP000325787">
    <property type="component" value="Chromosome"/>
</dbReference>
<name>A0A5Q0HC18_SACSY</name>
<sequence>MAVVRTDLAVRGPVRRGRRKPPISALRQRLRDYVVYSAVLGPAEMLSVLLGMGGAAVVAVGAGHYRTAGFALLGLGVTALVALLWVNRVEWRRRDESERQLLLRYCDILENRHGQSWAVKNWLQEVDIEANGDVRQRISFTVVVLCDLLHFCSFADRACWDWPDRYKRRVKVKVRSVEVGGEGGTRFGFTTAWIDNTNRLKVMMHLNEPAPRGSEVNFLVEVFWPAKCAPLMRGYEADEFLVSFSETIEYARYVITYPPGFSVRVDKLGLTGRDDCSLNHGVNASGRPETDLVMRDIGAYRKVGVRVDLA</sequence>
<keyword evidence="1" id="KW-0812">Transmembrane</keyword>
<evidence type="ECO:0000313" key="2">
    <source>
        <dbReference type="EMBL" id="QFZ23786.1"/>
    </source>
</evidence>